<gene>
    <name evidence="4" type="ORF">U6N30_18350</name>
</gene>
<organism evidence="4 5">
    <name type="scientific">Blastococcus brunescens</name>
    <dbReference type="NCBI Taxonomy" id="1564165"/>
    <lineage>
        <taxon>Bacteria</taxon>
        <taxon>Bacillati</taxon>
        <taxon>Actinomycetota</taxon>
        <taxon>Actinomycetes</taxon>
        <taxon>Geodermatophilales</taxon>
        <taxon>Geodermatophilaceae</taxon>
        <taxon>Blastococcus</taxon>
    </lineage>
</organism>
<proteinExistence type="predicted"/>
<dbReference type="Gene3D" id="3.40.50.300">
    <property type="entry name" value="P-loop containing nucleotide triphosphate hydrolases"/>
    <property type="match status" value="1"/>
</dbReference>
<feature type="compositionally biased region" description="Basic residues" evidence="1">
    <location>
        <begin position="577"/>
        <end position="593"/>
    </location>
</feature>
<evidence type="ECO:0000313" key="5">
    <source>
        <dbReference type="Proteomes" id="UP001324287"/>
    </source>
</evidence>
<dbReference type="Pfam" id="PF13401">
    <property type="entry name" value="AAA_22"/>
    <property type="match status" value="1"/>
</dbReference>
<keyword evidence="5" id="KW-1185">Reference proteome</keyword>
<dbReference type="Pfam" id="PF25872">
    <property type="entry name" value="HTH_77"/>
    <property type="match status" value="1"/>
</dbReference>
<name>A0ABZ1B8C9_9ACTN</name>
<feature type="domain" description="Winged helix-turn-helix" evidence="3">
    <location>
        <begin position="277"/>
        <end position="346"/>
    </location>
</feature>
<sequence>MDVRRSAGGQRASRGTIGTLPGEVTSFVGRQADLRGVAAALAENRVVVLTGVGGVGKSRLARHVARELAEDYADGVVLCDLVGADDSSGVPDVVATALGVLPSERGAIDGLSEVLRAQQVLLVVDNCEHVLAGASGLVNRLRDRCPDVRVLATSRQPLDVSGQQVWPVAPLDVVEEGPGTAVQLFRERAASADPTVVWTPEDREDVLEVCRRLDGLPLAIELAAARTRSMTPADIAERLDSRLDVLTEHSGSAPPRHRSLQAALDWSYELLPVMTQRLFDRLAVFAGGFDLDAAVRVCAGDGVPAGAVAGRLAELVDHSLVAVDRSDRHARYRLLESLQAYAEAHLEERGELRSWRRRHAEHYLSLVEHVADGLRGPDEAQWVHLVDTELANVRAAQNRACVSGRLEVALRLPGLLCDYAYYRLRDEVYGWAERALELPGASAHPARPAALLTAAVGRMQRGELDRALEDGARVLAATSDDRLVLRATQLSAEIALYQGRLDDVDRRGEEVLERARAAGIPTSRRWATSTACTRPPTAGSRSRRGHVSTPVGGPWREPAPRACGRDSATSRGDPAGRRARGGARRLLPGHRGHPPGGQPVRGRGGTGVGRLAGGAAREAGRGAARLPRDRPLLADERRLGPSVDHAAQPRGPVRARRRRRGRRGPARRGAHRHHRRRALRRGRRPSARRSRRAAAVIGEEAFAAAETRGRCMSDVDVVTFVVDEIERLLAARPAEGRG</sequence>
<feature type="compositionally biased region" description="Gly residues" evidence="1">
    <location>
        <begin position="602"/>
        <end position="612"/>
    </location>
</feature>
<feature type="compositionally biased region" description="Basic and acidic residues" evidence="1">
    <location>
        <begin position="626"/>
        <end position="639"/>
    </location>
</feature>
<evidence type="ECO:0000313" key="4">
    <source>
        <dbReference type="EMBL" id="WRL67057.1"/>
    </source>
</evidence>
<dbReference type="PRINTS" id="PR00364">
    <property type="entry name" value="DISEASERSIST"/>
</dbReference>
<dbReference type="SUPFAM" id="SSF52540">
    <property type="entry name" value="P-loop containing nucleoside triphosphate hydrolases"/>
    <property type="match status" value="1"/>
</dbReference>
<dbReference type="PANTHER" id="PTHR47691:SF3">
    <property type="entry name" value="HTH-TYPE TRANSCRIPTIONAL REGULATOR RV0890C-RELATED"/>
    <property type="match status" value="1"/>
</dbReference>
<feature type="compositionally biased region" description="Basic residues" evidence="1">
    <location>
        <begin position="653"/>
        <end position="692"/>
    </location>
</feature>
<reference evidence="4 5" key="1">
    <citation type="submission" date="2023-12" db="EMBL/GenBank/DDBJ databases">
        <title>Blastococcus brunescens sp. nov., an actonobacterium isolated from sandstone collected in sahara desert.</title>
        <authorList>
            <person name="Gtari M."/>
            <person name="Ghodhbane F."/>
        </authorList>
    </citation>
    <scope>NUCLEOTIDE SEQUENCE [LARGE SCALE GENOMIC DNA]</scope>
    <source>
        <strain evidence="4 5">BMG 8361</strain>
    </source>
</reference>
<evidence type="ECO:0000256" key="1">
    <source>
        <dbReference type="SAM" id="MobiDB-lite"/>
    </source>
</evidence>
<feature type="domain" description="ORC1/DEAH AAA+ ATPase" evidence="2">
    <location>
        <begin position="44"/>
        <end position="144"/>
    </location>
</feature>
<dbReference type="PANTHER" id="PTHR47691">
    <property type="entry name" value="REGULATOR-RELATED"/>
    <property type="match status" value="1"/>
</dbReference>
<dbReference type="Proteomes" id="UP001324287">
    <property type="component" value="Chromosome"/>
</dbReference>
<accession>A0ABZ1B8C9</accession>
<feature type="region of interest" description="Disordered" evidence="1">
    <location>
        <begin position="522"/>
        <end position="693"/>
    </location>
</feature>
<dbReference type="InterPro" id="IPR058852">
    <property type="entry name" value="HTH_77"/>
</dbReference>
<dbReference type="InterPro" id="IPR049945">
    <property type="entry name" value="AAA_22"/>
</dbReference>
<feature type="compositionally biased region" description="Low complexity" evidence="1">
    <location>
        <begin position="613"/>
        <end position="625"/>
    </location>
</feature>
<evidence type="ECO:0000259" key="3">
    <source>
        <dbReference type="Pfam" id="PF25872"/>
    </source>
</evidence>
<protein>
    <submittedName>
        <fullName evidence="4">AAA family ATPase</fullName>
    </submittedName>
</protein>
<dbReference type="InterPro" id="IPR027417">
    <property type="entry name" value="P-loop_NTPase"/>
</dbReference>
<evidence type="ECO:0000259" key="2">
    <source>
        <dbReference type="Pfam" id="PF13401"/>
    </source>
</evidence>
<dbReference type="EMBL" id="CP141261">
    <property type="protein sequence ID" value="WRL67057.1"/>
    <property type="molecule type" value="Genomic_DNA"/>
</dbReference>